<name>A0A963YVN6_9PROT</name>
<dbReference type="InterPro" id="IPR027417">
    <property type="entry name" value="P-loop_NTPase"/>
</dbReference>
<dbReference type="GO" id="GO:0055085">
    <property type="term" value="P:transmembrane transport"/>
    <property type="evidence" value="ECO:0007669"/>
    <property type="project" value="UniProtKB-ARBA"/>
</dbReference>
<dbReference type="InterPro" id="IPR050388">
    <property type="entry name" value="ABC_Ni/Peptide_Import"/>
</dbReference>
<dbReference type="PROSITE" id="PS50893">
    <property type="entry name" value="ABC_TRANSPORTER_2"/>
    <property type="match status" value="1"/>
</dbReference>
<evidence type="ECO:0000256" key="1">
    <source>
        <dbReference type="ARBA" id="ARBA00004417"/>
    </source>
</evidence>
<dbReference type="PANTHER" id="PTHR43297:SF2">
    <property type="entry name" value="DIPEPTIDE TRANSPORT ATP-BINDING PROTEIN DPPD"/>
    <property type="match status" value="1"/>
</dbReference>
<comment type="caution">
    <text evidence="9">The sequence shown here is derived from an EMBL/GenBank/DDBJ whole genome shotgun (WGS) entry which is preliminary data.</text>
</comment>
<comment type="similarity">
    <text evidence="2">Belongs to the ABC transporter superfamily.</text>
</comment>
<accession>A0A963YVN6</accession>
<dbReference type="SMART" id="SM00382">
    <property type="entry name" value="AAA"/>
    <property type="match status" value="1"/>
</dbReference>
<organism evidence="9 10">
    <name type="scientific">Acidisoma silvae</name>
    <dbReference type="NCBI Taxonomy" id="2802396"/>
    <lineage>
        <taxon>Bacteria</taxon>
        <taxon>Pseudomonadati</taxon>
        <taxon>Pseudomonadota</taxon>
        <taxon>Alphaproteobacteria</taxon>
        <taxon>Acetobacterales</taxon>
        <taxon>Acidocellaceae</taxon>
        <taxon>Acidisoma</taxon>
    </lineage>
</organism>
<dbReference type="GO" id="GO:0016887">
    <property type="term" value="F:ATP hydrolysis activity"/>
    <property type="evidence" value="ECO:0007669"/>
    <property type="project" value="InterPro"/>
</dbReference>
<evidence type="ECO:0000256" key="7">
    <source>
        <dbReference type="ARBA" id="ARBA00023136"/>
    </source>
</evidence>
<keyword evidence="4" id="KW-1003">Cell membrane</keyword>
<dbReference type="GO" id="GO:0005524">
    <property type="term" value="F:ATP binding"/>
    <property type="evidence" value="ECO:0007669"/>
    <property type="project" value="UniProtKB-KW"/>
</dbReference>
<keyword evidence="5" id="KW-0547">Nucleotide-binding</keyword>
<dbReference type="SUPFAM" id="SSF52540">
    <property type="entry name" value="P-loop containing nucleoside triphosphate hydrolases"/>
    <property type="match status" value="1"/>
</dbReference>
<evidence type="ECO:0000256" key="5">
    <source>
        <dbReference type="ARBA" id="ARBA00022741"/>
    </source>
</evidence>
<evidence type="ECO:0000256" key="3">
    <source>
        <dbReference type="ARBA" id="ARBA00022448"/>
    </source>
</evidence>
<dbReference type="FunFam" id="3.40.50.300:FF:000016">
    <property type="entry name" value="Oligopeptide ABC transporter ATP-binding component"/>
    <property type="match status" value="1"/>
</dbReference>
<dbReference type="GO" id="GO:0015833">
    <property type="term" value="P:peptide transport"/>
    <property type="evidence" value="ECO:0007669"/>
    <property type="project" value="InterPro"/>
</dbReference>
<protein>
    <submittedName>
        <fullName evidence="9">ABC transporter ATP-binding protein</fullName>
    </submittedName>
</protein>
<comment type="subcellular location">
    <subcellularLocation>
        <location evidence="1">Cell inner membrane</location>
        <topology evidence="1">Peripheral membrane protein</topology>
    </subcellularLocation>
</comment>
<evidence type="ECO:0000313" key="10">
    <source>
        <dbReference type="Proteomes" id="UP000708298"/>
    </source>
</evidence>
<evidence type="ECO:0000313" key="9">
    <source>
        <dbReference type="EMBL" id="MCB8877719.1"/>
    </source>
</evidence>
<dbReference type="GO" id="GO:0005886">
    <property type="term" value="C:plasma membrane"/>
    <property type="evidence" value="ECO:0007669"/>
    <property type="project" value="UniProtKB-SubCell"/>
</dbReference>
<dbReference type="Proteomes" id="UP000708298">
    <property type="component" value="Unassembled WGS sequence"/>
</dbReference>
<reference evidence="9" key="2">
    <citation type="submission" date="2021-01" db="EMBL/GenBank/DDBJ databases">
        <authorList>
            <person name="Mieszkin S."/>
            <person name="Pouder E."/>
            <person name="Alain K."/>
        </authorList>
    </citation>
    <scope>NUCLEOTIDE SEQUENCE</scope>
    <source>
        <strain evidence="9">HW T2.11</strain>
    </source>
</reference>
<dbReference type="PROSITE" id="PS00211">
    <property type="entry name" value="ABC_TRANSPORTER_1"/>
    <property type="match status" value="1"/>
</dbReference>
<evidence type="ECO:0000256" key="4">
    <source>
        <dbReference type="ARBA" id="ARBA00022475"/>
    </source>
</evidence>
<proteinExistence type="inferred from homology"/>
<dbReference type="PANTHER" id="PTHR43297">
    <property type="entry name" value="OLIGOPEPTIDE TRANSPORT ATP-BINDING PROTEIN APPD"/>
    <property type="match status" value="1"/>
</dbReference>
<dbReference type="CDD" id="cd03257">
    <property type="entry name" value="ABC_NikE_OppD_transporters"/>
    <property type="match status" value="1"/>
</dbReference>
<feature type="domain" description="ABC transporter" evidence="8">
    <location>
        <begin position="11"/>
        <end position="259"/>
    </location>
</feature>
<dbReference type="Gene3D" id="3.40.50.300">
    <property type="entry name" value="P-loop containing nucleotide triphosphate hydrolases"/>
    <property type="match status" value="1"/>
</dbReference>
<gene>
    <name evidence="9" type="ORF">ASILVAE211_21170</name>
</gene>
<dbReference type="Pfam" id="PF00005">
    <property type="entry name" value="ABC_tran"/>
    <property type="match status" value="1"/>
</dbReference>
<evidence type="ECO:0000256" key="6">
    <source>
        <dbReference type="ARBA" id="ARBA00022840"/>
    </source>
</evidence>
<keyword evidence="10" id="KW-1185">Reference proteome</keyword>
<dbReference type="InterPro" id="IPR013563">
    <property type="entry name" value="Oligopep_ABC_C"/>
</dbReference>
<dbReference type="Pfam" id="PF08352">
    <property type="entry name" value="oligo_HPY"/>
    <property type="match status" value="1"/>
</dbReference>
<evidence type="ECO:0000256" key="2">
    <source>
        <dbReference type="ARBA" id="ARBA00005417"/>
    </source>
</evidence>
<keyword evidence="6 9" id="KW-0067">ATP-binding</keyword>
<keyword evidence="7" id="KW-0472">Membrane</keyword>
<dbReference type="EMBL" id="JAESVB010000016">
    <property type="protein sequence ID" value="MCB8877719.1"/>
    <property type="molecule type" value="Genomic_DNA"/>
</dbReference>
<dbReference type="InterPro" id="IPR003439">
    <property type="entry name" value="ABC_transporter-like_ATP-bd"/>
</dbReference>
<dbReference type="AlphaFoldDB" id="A0A963YVN6"/>
<evidence type="ECO:0000259" key="8">
    <source>
        <dbReference type="PROSITE" id="PS50893"/>
    </source>
</evidence>
<sequence>MTDARSNILDVRGLRIAIPGRDGERVAVSNVDFEVARGEVLGLVGESGSGKSLSMLAVMGLLPRNMQVTGSVRFDGQELLGLPARQMRSIRGGRIAMVFQDPMTALNPVMTVGAQIAEAIRLHNPSLSRRALRARAVGLLELVSIPMPEQRFDQYPHEFSGGMRQRVVIAIAVANDPELLIADEPTTALDVTIQAQIVEIFDRLRREKGLAIVLITHDLGLVAGLADRITILYSGRVAERGAIEAVFRRPRHPYTAGLLAAVPSIDSTSERLHAIDGTPPSLAARPSGCQFHPRCAFALPVCAERDPDFQWFGQSMAACHRAAEALPMAGGDDGR</sequence>
<dbReference type="InterPro" id="IPR003593">
    <property type="entry name" value="AAA+_ATPase"/>
</dbReference>
<dbReference type="InterPro" id="IPR017871">
    <property type="entry name" value="ABC_transporter-like_CS"/>
</dbReference>
<dbReference type="NCBIfam" id="TIGR01727">
    <property type="entry name" value="oligo_HPY"/>
    <property type="match status" value="1"/>
</dbReference>
<keyword evidence="3" id="KW-0813">Transport</keyword>
<reference evidence="9" key="1">
    <citation type="journal article" date="2021" name="Microorganisms">
        <title>Acidisoma silvae sp. nov. and Acidisomacellulosilytica sp. nov., Two Acidophilic Bacteria Isolated from Decaying Wood, Hydrolyzing Cellulose and Producing Poly-3-hydroxybutyrate.</title>
        <authorList>
            <person name="Mieszkin S."/>
            <person name="Pouder E."/>
            <person name="Uroz S."/>
            <person name="Simon-Colin C."/>
            <person name="Alain K."/>
        </authorList>
    </citation>
    <scope>NUCLEOTIDE SEQUENCE</scope>
    <source>
        <strain evidence="9">HW T2.11</strain>
    </source>
</reference>
<dbReference type="RefSeq" id="WP_227323366.1">
    <property type="nucleotide sequence ID" value="NZ_JAESVB010000016.1"/>
</dbReference>